<evidence type="ECO:0000256" key="1">
    <source>
        <dbReference type="SAM" id="Phobius"/>
    </source>
</evidence>
<feature type="transmembrane region" description="Helical" evidence="1">
    <location>
        <begin position="68"/>
        <end position="86"/>
    </location>
</feature>
<accession>A0A5D2B7J8</accession>
<dbReference type="EMBL" id="CM017709">
    <property type="protein sequence ID" value="TYG53294.1"/>
    <property type="molecule type" value="Genomic_DNA"/>
</dbReference>
<dbReference type="Proteomes" id="UP000323506">
    <property type="component" value="Chromosome D09"/>
</dbReference>
<gene>
    <name evidence="2" type="ORF">ES288_D09G098300v1</name>
</gene>
<evidence type="ECO:0000313" key="2">
    <source>
        <dbReference type="EMBL" id="TYG53294.1"/>
    </source>
</evidence>
<protein>
    <submittedName>
        <fullName evidence="2">Uncharacterized protein</fullName>
    </submittedName>
</protein>
<keyword evidence="1" id="KW-0812">Transmembrane</keyword>
<proteinExistence type="predicted"/>
<keyword evidence="3" id="KW-1185">Reference proteome</keyword>
<sequence>MFKVYKLCIPHLRPVEYKRSRLPGNRRTVNRAIVVLKKVLKIQKPRKRFHQRTSSTDKRFIMTGSNNVVSDFCFFLLVLRIFRHLLYK</sequence>
<keyword evidence="1" id="KW-1133">Transmembrane helix</keyword>
<name>A0A5D2B7J8_GOSDA</name>
<keyword evidence="1" id="KW-0472">Membrane</keyword>
<dbReference type="AlphaFoldDB" id="A0A5D2B7J8"/>
<evidence type="ECO:0000313" key="3">
    <source>
        <dbReference type="Proteomes" id="UP000323506"/>
    </source>
</evidence>
<organism evidence="2 3">
    <name type="scientific">Gossypium darwinii</name>
    <name type="common">Darwin's cotton</name>
    <name type="synonym">Gossypium barbadense var. darwinii</name>
    <dbReference type="NCBI Taxonomy" id="34276"/>
    <lineage>
        <taxon>Eukaryota</taxon>
        <taxon>Viridiplantae</taxon>
        <taxon>Streptophyta</taxon>
        <taxon>Embryophyta</taxon>
        <taxon>Tracheophyta</taxon>
        <taxon>Spermatophyta</taxon>
        <taxon>Magnoliopsida</taxon>
        <taxon>eudicotyledons</taxon>
        <taxon>Gunneridae</taxon>
        <taxon>Pentapetalae</taxon>
        <taxon>rosids</taxon>
        <taxon>malvids</taxon>
        <taxon>Malvales</taxon>
        <taxon>Malvaceae</taxon>
        <taxon>Malvoideae</taxon>
        <taxon>Gossypium</taxon>
    </lineage>
</organism>
<reference evidence="2 3" key="1">
    <citation type="submission" date="2019-06" db="EMBL/GenBank/DDBJ databases">
        <title>WGS assembly of Gossypium darwinii.</title>
        <authorList>
            <person name="Chen Z.J."/>
            <person name="Sreedasyam A."/>
            <person name="Ando A."/>
            <person name="Song Q."/>
            <person name="De L."/>
            <person name="Hulse-Kemp A."/>
            <person name="Ding M."/>
            <person name="Ye W."/>
            <person name="Kirkbride R."/>
            <person name="Jenkins J."/>
            <person name="Plott C."/>
            <person name="Lovell J."/>
            <person name="Lin Y.-M."/>
            <person name="Vaughn R."/>
            <person name="Liu B."/>
            <person name="Li W."/>
            <person name="Simpson S."/>
            <person name="Scheffler B."/>
            <person name="Saski C."/>
            <person name="Grover C."/>
            <person name="Hu G."/>
            <person name="Conover J."/>
            <person name="Carlson J."/>
            <person name="Shu S."/>
            <person name="Boston L."/>
            <person name="Williams M."/>
            <person name="Peterson D."/>
            <person name="Mcgee K."/>
            <person name="Jones D."/>
            <person name="Wendel J."/>
            <person name="Stelly D."/>
            <person name="Grimwood J."/>
            <person name="Schmutz J."/>
        </authorList>
    </citation>
    <scope>NUCLEOTIDE SEQUENCE [LARGE SCALE GENOMIC DNA]</scope>
    <source>
        <strain evidence="2">1808015.09</strain>
    </source>
</reference>